<dbReference type="AlphaFoldDB" id="A0A4Z2E3C1"/>
<reference evidence="1 2" key="1">
    <citation type="submission" date="2019-03" db="EMBL/GenBank/DDBJ databases">
        <title>First draft genome of Liparis tanakae, snailfish: a comprehensive survey of snailfish specific genes.</title>
        <authorList>
            <person name="Kim W."/>
            <person name="Song I."/>
            <person name="Jeong J.-H."/>
            <person name="Kim D."/>
            <person name="Kim S."/>
            <person name="Ryu S."/>
            <person name="Song J.Y."/>
            <person name="Lee S.K."/>
        </authorList>
    </citation>
    <scope>NUCLEOTIDE SEQUENCE [LARGE SCALE GENOMIC DNA]</scope>
    <source>
        <tissue evidence="1">Muscle</tissue>
    </source>
</reference>
<gene>
    <name evidence="1" type="ORF">EYF80_066662</name>
</gene>
<dbReference type="EMBL" id="SRLO01019326">
    <property type="protein sequence ID" value="TNN23219.1"/>
    <property type="molecule type" value="Genomic_DNA"/>
</dbReference>
<dbReference type="Proteomes" id="UP000314294">
    <property type="component" value="Unassembled WGS sequence"/>
</dbReference>
<name>A0A4Z2E3C1_9TELE</name>
<organism evidence="1 2">
    <name type="scientific">Liparis tanakae</name>
    <name type="common">Tanaka's snailfish</name>
    <dbReference type="NCBI Taxonomy" id="230148"/>
    <lineage>
        <taxon>Eukaryota</taxon>
        <taxon>Metazoa</taxon>
        <taxon>Chordata</taxon>
        <taxon>Craniata</taxon>
        <taxon>Vertebrata</taxon>
        <taxon>Euteleostomi</taxon>
        <taxon>Actinopterygii</taxon>
        <taxon>Neopterygii</taxon>
        <taxon>Teleostei</taxon>
        <taxon>Neoteleostei</taxon>
        <taxon>Acanthomorphata</taxon>
        <taxon>Eupercaria</taxon>
        <taxon>Perciformes</taxon>
        <taxon>Cottioidei</taxon>
        <taxon>Cottales</taxon>
        <taxon>Liparidae</taxon>
        <taxon>Liparis</taxon>
    </lineage>
</organism>
<comment type="caution">
    <text evidence="1">The sequence shown here is derived from an EMBL/GenBank/DDBJ whole genome shotgun (WGS) entry which is preliminary data.</text>
</comment>
<evidence type="ECO:0000313" key="1">
    <source>
        <dbReference type="EMBL" id="TNN23219.1"/>
    </source>
</evidence>
<evidence type="ECO:0000313" key="2">
    <source>
        <dbReference type="Proteomes" id="UP000314294"/>
    </source>
</evidence>
<sequence>MHAGIRLQARGIVPSNDSLAQLSGARGPGAIGLCYNN</sequence>
<protein>
    <submittedName>
        <fullName evidence="1">Uncharacterized protein</fullName>
    </submittedName>
</protein>
<proteinExistence type="predicted"/>
<accession>A0A4Z2E3C1</accession>
<keyword evidence="2" id="KW-1185">Reference proteome</keyword>